<dbReference type="GO" id="GO:0016757">
    <property type="term" value="F:glycosyltransferase activity"/>
    <property type="evidence" value="ECO:0007669"/>
    <property type="project" value="UniProtKB-KW"/>
</dbReference>
<dbReference type="InterPro" id="IPR000073">
    <property type="entry name" value="AB_hydrolase_1"/>
</dbReference>
<gene>
    <name evidence="2" type="primary">phaG</name>
    <name evidence="2" type="ORF">HMPREF0758_3358</name>
</gene>
<organism evidence="2 3">
    <name type="scientific">Serratia odorifera DSM 4582</name>
    <dbReference type="NCBI Taxonomy" id="667129"/>
    <lineage>
        <taxon>Bacteria</taxon>
        <taxon>Pseudomonadati</taxon>
        <taxon>Pseudomonadota</taxon>
        <taxon>Gammaproteobacteria</taxon>
        <taxon>Enterobacterales</taxon>
        <taxon>Yersiniaceae</taxon>
        <taxon>Serratia</taxon>
    </lineage>
</organism>
<dbReference type="STRING" id="667129.HMPREF0758_3358"/>
<dbReference type="InterPro" id="IPR029058">
    <property type="entry name" value="AB_hydrolase_fold"/>
</dbReference>
<dbReference type="ESTHER" id="serod-d4e5a8">
    <property type="family name" value="HAA-synthase-thioesterase-RhlA-PhaG"/>
</dbReference>
<dbReference type="OrthoDB" id="6984192at2"/>
<dbReference type="HOGENOM" id="CLU_062012_0_0_6"/>
<feature type="domain" description="AB hydrolase-1" evidence="1">
    <location>
        <begin position="29"/>
        <end position="261"/>
    </location>
</feature>
<dbReference type="RefSeq" id="WP_004961918.1">
    <property type="nucleotide sequence ID" value="NZ_GG753567.1"/>
</dbReference>
<dbReference type="Gene3D" id="3.40.50.1820">
    <property type="entry name" value="alpha/beta hydrolase"/>
    <property type="match status" value="1"/>
</dbReference>
<accession>D4E5A8</accession>
<dbReference type="PANTHER" id="PTHR43194">
    <property type="entry name" value="HYDROLASE ALPHA/BETA FOLD FAMILY"/>
    <property type="match status" value="1"/>
</dbReference>
<dbReference type="SUPFAM" id="SSF53474">
    <property type="entry name" value="alpha/beta-Hydrolases"/>
    <property type="match status" value="1"/>
</dbReference>
<keyword evidence="3" id="KW-1185">Reference proteome</keyword>
<proteinExistence type="predicted"/>
<evidence type="ECO:0000313" key="2">
    <source>
        <dbReference type="EMBL" id="EFE94924.1"/>
    </source>
</evidence>
<dbReference type="InterPro" id="IPR050228">
    <property type="entry name" value="Carboxylesterase_BioH"/>
</dbReference>
<dbReference type="EMBL" id="ADBY01000050">
    <property type="protein sequence ID" value="EFE94924.1"/>
    <property type="molecule type" value="Genomic_DNA"/>
</dbReference>
<dbReference type="Pfam" id="PF12697">
    <property type="entry name" value="Abhydrolase_6"/>
    <property type="match status" value="1"/>
</dbReference>
<dbReference type="AlphaFoldDB" id="D4E5A8"/>
<keyword evidence="2" id="KW-0328">Glycosyltransferase</keyword>
<protein>
    <submittedName>
        <fullName evidence="2">(R)-3-hydroxydecanoyl-ACP:CoA transacylase family protein</fullName>
        <ecNumber evidence="2">2.4.1.-</ecNumber>
    </submittedName>
</protein>
<sequence>MKPETEIVRVGEWQVYVERYIYPGVTESVICVNGALSTTLAFRNCVKNFKNRVNVILFDLPFIGKSRPHNRLSRPLPKSEEVVILHTLIEQYQPSYILSVSWGGLAALMALSARPSSIRKAVVASFSTRITPAMQNYIERAKMLLDEGRNHDVATLLNDEVGKYLPGLLKQANHEHIKNLDHETYRQASFHIGQISSLRHEDYVEIFRKIETPIMFVNGERDEYTTAQDIREIGNYIRDCDFITVPEAGHFLDMESRPAAQCVSNVLNDYFFVEKALAS</sequence>
<name>D4E5A8_SEROD</name>
<evidence type="ECO:0000259" key="1">
    <source>
        <dbReference type="Pfam" id="PF12697"/>
    </source>
</evidence>
<dbReference type="EC" id="2.4.1.-" evidence="2"/>
<keyword evidence="2" id="KW-0808">Transferase</keyword>
<comment type="caution">
    <text evidence="2">The sequence shown here is derived from an EMBL/GenBank/DDBJ whole genome shotgun (WGS) entry which is preliminary data.</text>
</comment>
<dbReference type="Proteomes" id="UP000005723">
    <property type="component" value="Unassembled WGS sequence"/>
</dbReference>
<evidence type="ECO:0000313" key="3">
    <source>
        <dbReference type="Proteomes" id="UP000005723"/>
    </source>
</evidence>
<reference evidence="2 3" key="1">
    <citation type="submission" date="2010-01" db="EMBL/GenBank/DDBJ databases">
        <authorList>
            <person name="Muzny D."/>
            <person name="Qin X."/>
            <person name="Deng J."/>
            <person name="Jiang H."/>
            <person name="Liu Y."/>
            <person name="Qu J."/>
            <person name="Song X.-Z."/>
            <person name="Zhang L."/>
            <person name="Thornton R."/>
            <person name="Coyle M."/>
            <person name="Francisco L."/>
            <person name="Jackson L."/>
            <person name="Javaid M."/>
            <person name="Korchina V."/>
            <person name="Kovar C."/>
            <person name="Mata R."/>
            <person name="Mathew T."/>
            <person name="Ngo R."/>
            <person name="Nguyen L."/>
            <person name="Nguyen N."/>
            <person name="Okwuonu G."/>
            <person name="Ongeri F."/>
            <person name="Pham C."/>
            <person name="Simmons D."/>
            <person name="Wilczek-Boney K."/>
            <person name="Hale W."/>
            <person name="Jakkamsetti A."/>
            <person name="Pham P."/>
            <person name="Ruth R."/>
            <person name="San Lucas F."/>
            <person name="Warren J."/>
            <person name="Zhang J."/>
            <person name="Zhao Z."/>
            <person name="Zhou C."/>
            <person name="Zhu D."/>
            <person name="Lee S."/>
            <person name="Bess C."/>
            <person name="Blankenburg K."/>
            <person name="Forbes L."/>
            <person name="Fu Q."/>
            <person name="Gubbala S."/>
            <person name="Hirani K."/>
            <person name="Jayaseelan J.C."/>
            <person name="Lara F."/>
            <person name="Munidasa M."/>
            <person name="Palculict T."/>
            <person name="Patil S."/>
            <person name="Pu L.-L."/>
            <person name="Saada N."/>
            <person name="Tang L."/>
            <person name="Weissenberger G."/>
            <person name="Zhu Y."/>
            <person name="Hemphill L."/>
            <person name="Shang Y."/>
            <person name="Youmans B."/>
            <person name="Ayvaz T."/>
            <person name="Ross M."/>
            <person name="Santibanez J."/>
            <person name="Aqrawi P."/>
            <person name="Gross S."/>
            <person name="Joshi V."/>
            <person name="Fowler G."/>
            <person name="Nazareth L."/>
            <person name="Reid J."/>
            <person name="Worley K."/>
            <person name="Petrosino J."/>
            <person name="Highlander S."/>
            <person name="Gibbs R."/>
        </authorList>
    </citation>
    <scope>NUCLEOTIDE SEQUENCE [LARGE SCALE GENOMIC DNA]</scope>
    <source>
        <strain evidence="2 3">DSM 4582</strain>
    </source>
</reference>
<dbReference type="PANTHER" id="PTHR43194:SF5">
    <property type="entry name" value="PIMELOYL-[ACYL-CARRIER PROTEIN] METHYL ESTER ESTERASE"/>
    <property type="match status" value="1"/>
</dbReference>